<gene>
    <name evidence="1" type="ORF">S03H2_41370</name>
</gene>
<organism evidence="1">
    <name type="scientific">marine sediment metagenome</name>
    <dbReference type="NCBI Taxonomy" id="412755"/>
    <lineage>
        <taxon>unclassified sequences</taxon>
        <taxon>metagenomes</taxon>
        <taxon>ecological metagenomes</taxon>
    </lineage>
</organism>
<sequence length="96" mass="11529">FLGNRKKNFETLLDLGYKPEHMKEEILSLTPKEYSEGPLLDKDQIKYKDESFWIFGKKIQNKLIYTKLKIRKTNDHEEAVCMSFHIAEYQMKFPLK</sequence>
<protein>
    <recommendedName>
        <fullName evidence="2">Toxin</fullName>
    </recommendedName>
</protein>
<accession>X1ITN5</accession>
<proteinExistence type="predicted"/>
<reference evidence="1" key="1">
    <citation type="journal article" date="2014" name="Front. Microbiol.">
        <title>High frequency of phylogenetically diverse reductive dehalogenase-homologous genes in deep subseafloor sedimentary metagenomes.</title>
        <authorList>
            <person name="Kawai M."/>
            <person name="Futagami T."/>
            <person name="Toyoda A."/>
            <person name="Takaki Y."/>
            <person name="Nishi S."/>
            <person name="Hori S."/>
            <person name="Arai W."/>
            <person name="Tsubouchi T."/>
            <person name="Morono Y."/>
            <person name="Uchiyama I."/>
            <person name="Ito T."/>
            <person name="Fujiyama A."/>
            <person name="Inagaki F."/>
            <person name="Takami H."/>
        </authorList>
    </citation>
    <scope>NUCLEOTIDE SEQUENCE</scope>
    <source>
        <strain evidence="1">Expedition CK06-06</strain>
    </source>
</reference>
<name>X1ITN5_9ZZZZ</name>
<dbReference type="AlphaFoldDB" id="X1ITN5"/>
<dbReference type="EMBL" id="BARU01025694">
    <property type="protein sequence ID" value="GAH69449.1"/>
    <property type="molecule type" value="Genomic_DNA"/>
</dbReference>
<evidence type="ECO:0000313" key="1">
    <source>
        <dbReference type="EMBL" id="GAH69449.1"/>
    </source>
</evidence>
<evidence type="ECO:0008006" key="2">
    <source>
        <dbReference type="Google" id="ProtNLM"/>
    </source>
</evidence>
<comment type="caution">
    <text evidence="1">The sequence shown here is derived from an EMBL/GenBank/DDBJ whole genome shotgun (WGS) entry which is preliminary data.</text>
</comment>
<feature type="non-terminal residue" evidence="1">
    <location>
        <position position="1"/>
    </location>
</feature>
<dbReference type="InterPro" id="IPR038493">
    <property type="entry name" value="MqsR_sf"/>
</dbReference>
<dbReference type="Gene3D" id="3.30.2310.40">
    <property type="match status" value="1"/>
</dbReference>